<dbReference type="AlphaFoldDB" id="A0AA88AD97"/>
<keyword evidence="4" id="KW-0804">Transcription</keyword>
<evidence type="ECO:0000259" key="8">
    <source>
        <dbReference type="PROSITE" id="PS51745"/>
    </source>
</evidence>
<dbReference type="Pfam" id="PF22922">
    <property type="entry name" value="GAF_NLP"/>
    <property type="match status" value="1"/>
</dbReference>
<feature type="domain" description="PB1" evidence="8">
    <location>
        <begin position="872"/>
        <end position="954"/>
    </location>
</feature>
<dbReference type="Pfam" id="PF00564">
    <property type="entry name" value="PB1"/>
    <property type="match status" value="1"/>
</dbReference>
<dbReference type="PROSITE" id="PS51519">
    <property type="entry name" value="RWP_RK"/>
    <property type="match status" value="1"/>
</dbReference>
<dbReference type="InterPro" id="IPR045012">
    <property type="entry name" value="NLP"/>
</dbReference>
<dbReference type="InterPro" id="IPR003035">
    <property type="entry name" value="RWP-RK_dom"/>
</dbReference>
<dbReference type="GO" id="GO:0003700">
    <property type="term" value="F:DNA-binding transcription factor activity"/>
    <property type="evidence" value="ECO:0007669"/>
    <property type="project" value="InterPro"/>
</dbReference>
<dbReference type="CDD" id="cd06407">
    <property type="entry name" value="PB1_NLP"/>
    <property type="match status" value="1"/>
</dbReference>
<evidence type="ECO:0000256" key="4">
    <source>
        <dbReference type="ARBA" id="ARBA00023163"/>
    </source>
</evidence>
<dbReference type="GO" id="GO:0003677">
    <property type="term" value="F:DNA binding"/>
    <property type="evidence" value="ECO:0007669"/>
    <property type="project" value="UniProtKB-KW"/>
</dbReference>
<dbReference type="SUPFAM" id="SSF54277">
    <property type="entry name" value="CAD &amp; PB1 domains"/>
    <property type="match status" value="1"/>
</dbReference>
<dbReference type="InterPro" id="IPR055081">
    <property type="entry name" value="NLP1-9_GAF"/>
</dbReference>
<dbReference type="SMART" id="SM00666">
    <property type="entry name" value="PB1"/>
    <property type="match status" value="1"/>
</dbReference>
<dbReference type="Gene3D" id="3.10.20.90">
    <property type="entry name" value="Phosphatidylinositol 3-kinase Catalytic Subunit, Chain A, domain 1"/>
    <property type="match status" value="1"/>
</dbReference>
<dbReference type="Pfam" id="PF02042">
    <property type="entry name" value="RWP-RK"/>
    <property type="match status" value="1"/>
</dbReference>
<keyword evidence="3" id="KW-0238">DNA-binding</keyword>
<feature type="compositionally biased region" description="Polar residues" evidence="6">
    <location>
        <begin position="826"/>
        <end position="840"/>
    </location>
</feature>
<dbReference type="EMBL" id="BTGU01000042">
    <property type="protein sequence ID" value="GMN52578.1"/>
    <property type="molecule type" value="Genomic_DNA"/>
</dbReference>
<keyword evidence="5" id="KW-0539">Nucleus</keyword>
<dbReference type="Proteomes" id="UP001187192">
    <property type="component" value="Unassembled WGS sequence"/>
</dbReference>
<organism evidence="9 10">
    <name type="scientific">Ficus carica</name>
    <name type="common">Common fig</name>
    <dbReference type="NCBI Taxonomy" id="3494"/>
    <lineage>
        <taxon>Eukaryota</taxon>
        <taxon>Viridiplantae</taxon>
        <taxon>Streptophyta</taxon>
        <taxon>Embryophyta</taxon>
        <taxon>Tracheophyta</taxon>
        <taxon>Spermatophyta</taxon>
        <taxon>Magnoliopsida</taxon>
        <taxon>eudicotyledons</taxon>
        <taxon>Gunneridae</taxon>
        <taxon>Pentapetalae</taxon>
        <taxon>rosids</taxon>
        <taxon>fabids</taxon>
        <taxon>Rosales</taxon>
        <taxon>Moraceae</taxon>
        <taxon>Ficeae</taxon>
        <taxon>Ficus</taxon>
    </lineage>
</organism>
<dbReference type="InterPro" id="IPR034891">
    <property type="entry name" value="PB1_NLP"/>
</dbReference>
<dbReference type="PANTHER" id="PTHR32002:SF41">
    <property type="entry name" value="PROTEIN NLP8"/>
    <property type="match status" value="1"/>
</dbReference>
<accession>A0AA88AD97</accession>
<proteinExistence type="predicted"/>
<evidence type="ECO:0000313" key="9">
    <source>
        <dbReference type="EMBL" id="GMN52578.1"/>
    </source>
</evidence>
<dbReference type="InterPro" id="IPR000270">
    <property type="entry name" value="PB1_dom"/>
</dbReference>
<feature type="domain" description="RWP-RK" evidence="7">
    <location>
        <begin position="583"/>
        <end position="664"/>
    </location>
</feature>
<keyword evidence="2" id="KW-0805">Transcription regulation</keyword>
<evidence type="ECO:0000256" key="3">
    <source>
        <dbReference type="ARBA" id="ARBA00023125"/>
    </source>
</evidence>
<protein>
    <submittedName>
        <fullName evidence="9">Uncharacterized protein</fullName>
    </submittedName>
</protein>
<evidence type="ECO:0000256" key="2">
    <source>
        <dbReference type="ARBA" id="ARBA00023015"/>
    </source>
</evidence>
<evidence type="ECO:0000256" key="5">
    <source>
        <dbReference type="ARBA" id="ARBA00023242"/>
    </source>
</evidence>
<dbReference type="InterPro" id="IPR053793">
    <property type="entry name" value="PB1-like"/>
</dbReference>
<dbReference type="PANTHER" id="PTHR32002">
    <property type="entry name" value="PROTEIN NLP8"/>
    <property type="match status" value="1"/>
</dbReference>
<keyword evidence="10" id="KW-1185">Reference proteome</keyword>
<sequence length="972" mass="106955">MEHPFSPKEKGNEYWSPSRAQVDGGTRSVVLEDIFSSFSELLSFDSFPGWYNSPAVTDPVSAAYGLSSLPSVAHAPLDAPNMIEESLGLLPGTEVGGNFNLVRNSVNFGDKIVFQPVDTQFEASTHPNASNVSVTKLNSAPFQGNGQMDIVNMYRPTRCSLDEKMLRALSLVKESSGGGILAQVWVPVKRGDQLFLSTSEQPYLLDHMLAGYREVSRMYTFSAEGNSGGVLGLPGRVFVSKVPEWTSNVGYYQKNEYVRVEHAFSHQVRGSIALPVFEPDPTMPCCAVLELVTTKEKANFDTEMEIVCHALQAVNLRTNAPPRLAPQCLSNNQKDALAEIVDVLRAVCHAHRLPLALTWIPCSYVEGVDGEFVRVRVREGDIGANEKCILCIEETACYVNDRLMEGFAQACMEHHLEEGQGLAGKALQSNLPFFFPDVKTYNIDEYPLVHHARKFGLNAAVAIRLRSTYTGDCDYILELFLPVNMKGAPEQQLLLNNLSGTMQRICKSLRTVSDKELAGVVSNDSFQKESVPNLPSLSRESFQMVLSDSDLNSVDELPSKVSNRRKKGTEADSVWEQVTNRSRRQTEKKRSTAEKNVSLSVLRQYFSGSLKDAARSIGVCPTTLKRICRQHGISRWPSRKINKVNRSLKKIQNVLDSVQGVEGGLKFDPTIGGLVAAGSIGQEFDTRKGIFFSEKAPSLQNSDPTSAIKLEEDDCCTGGGMVDRNSHDMRKPDIVARTNPTKQSKWVAMDTGSKPVSYDTSSGAFPERASIGSYHAKECRASDQSKLSSKFENSERHHVSWSSASLATGEERDAVGDGYNDLVEHNQPSCSSTTDSSNGCGSMLHGSYSSSQSFEEPKHPNSKTSCADSSSKIVVKATYREDTVRFKFDPSSGCLQLYEEVAMRFKLQTGAFQLKYLDDEEEWVMLASDMDLQECLEILDDTATRSMKLQVRDVPCAVGSSGSSNCFLVGGS</sequence>
<comment type="caution">
    <text evidence="9">The sequence shown here is derived from an EMBL/GenBank/DDBJ whole genome shotgun (WGS) entry which is preliminary data.</text>
</comment>
<feature type="region of interest" description="Disordered" evidence="6">
    <location>
        <begin position="816"/>
        <end position="842"/>
    </location>
</feature>
<evidence type="ECO:0000256" key="1">
    <source>
        <dbReference type="ARBA" id="ARBA00011726"/>
    </source>
</evidence>
<comment type="subunit">
    <text evidence="1">Homodimers and heterodimers.</text>
</comment>
<evidence type="ECO:0000256" key="6">
    <source>
        <dbReference type="SAM" id="MobiDB-lite"/>
    </source>
</evidence>
<dbReference type="PROSITE" id="PS51745">
    <property type="entry name" value="PB1"/>
    <property type="match status" value="1"/>
</dbReference>
<gene>
    <name evidence="9" type="ORF">TIFTF001_021712</name>
</gene>
<evidence type="ECO:0000259" key="7">
    <source>
        <dbReference type="PROSITE" id="PS51519"/>
    </source>
</evidence>
<reference evidence="9" key="1">
    <citation type="submission" date="2023-07" db="EMBL/GenBank/DDBJ databases">
        <title>draft genome sequence of fig (Ficus carica).</title>
        <authorList>
            <person name="Takahashi T."/>
            <person name="Nishimura K."/>
        </authorList>
    </citation>
    <scope>NUCLEOTIDE SEQUENCE</scope>
</reference>
<evidence type="ECO:0000313" key="10">
    <source>
        <dbReference type="Proteomes" id="UP001187192"/>
    </source>
</evidence>
<name>A0AA88AD97_FICCA</name>